<evidence type="ECO:0000256" key="4">
    <source>
        <dbReference type="ARBA" id="ARBA00022741"/>
    </source>
</evidence>
<evidence type="ECO:0000256" key="3">
    <source>
        <dbReference type="ARBA" id="ARBA00022722"/>
    </source>
</evidence>
<organism evidence="7 8">
    <name type="scientific">Adlercreutzia shanghongiae</name>
    <dbReference type="NCBI Taxonomy" id="3111773"/>
    <lineage>
        <taxon>Bacteria</taxon>
        <taxon>Bacillati</taxon>
        <taxon>Actinomycetota</taxon>
        <taxon>Coriobacteriia</taxon>
        <taxon>Eggerthellales</taxon>
        <taxon>Eggerthellaceae</taxon>
        <taxon>Adlercreutzia</taxon>
    </lineage>
</organism>
<dbReference type="Gene3D" id="1.20.120.580">
    <property type="entry name" value="bsu32300-like"/>
    <property type="match status" value="1"/>
</dbReference>
<reference evidence="7 8" key="1">
    <citation type="submission" date="2024-01" db="EMBL/GenBank/DDBJ databases">
        <title>novel species in genus Adlercreutzia.</title>
        <authorList>
            <person name="Liu X."/>
        </authorList>
    </citation>
    <scope>NUCLEOTIDE SEQUENCE [LARGE SCALE GENOMIC DNA]</scope>
    <source>
        <strain evidence="7 8">R22</strain>
    </source>
</reference>
<keyword evidence="2" id="KW-1277">Toxin-antitoxin system</keyword>
<dbReference type="RefSeq" id="WP_326438636.1">
    <property type="nucleotide sequence ID" value="NZ_JAYMFH010000001.1"/>
</dbReference>
<keyword evidence="1" id="KW-0597">Phosphoprotein</keyword>
<keyword evidence="8" id="KW-1185">Reference proteome</keyword>
<name>A0ABU6IWQ0_9ACTN</name>
<dbReference type="Proteomes" id="UP001343724">
    <property type="component" value="Unassembled WGS sequence"/>
</dbReference>
<comment type="caution">
    <text evidence="7">The sequence shown here is derived from an EMBL/GenBank/DDBJ whole genome shotgun (WGS) entry which is preliminary data.</text>
</comment>
<keyword evidence="5" id="KW-0378">Hydrolase</keyword>
<dbReference type="Pfam" id="PF01934">
    <property type="entry name" value="HepT-like"/>
    <property type="match status" value="1"/>
</dbReference>
<comment type="similarity">
    <text evidence="6">Belongs to the HepT RNase toxin family.</text>
</comment>
<gene>
    <name evidence="7" type="ORF">VJ920_01480</name>
</gene>
<evidence type="ECO:0000256" key="1">
    <source>
        <dbReference type="ARBA" id="ARBA00022553"/>
    </source>
</evidence>
<keyword evidence="4" id="KW-0547">Nucleotide-binding</keyword>
<dbReference type="InterPro" id="IPR037038">
    <property type="entry name" value="HepT-like_sf"/>
</dbReference>
<evidence type="ECO:0000256" key="2">
    <source>
        <dbReference type="ARBA" id="ARBA00022649"/>
    </source>
</evidence>
<dbReference type="InterPro" id="IPR008201">
    <property type="entry name" value="HepT-like"/>
</dbReference>
<dbReference type="InterPro" id="IPR051813">
    <property type="entry name" value="HepT_RNase_toxin"/>
</dbReference>
<accession>A0ABU6IWQ0</accession>
<evidence type="ECO:0000313" key="7">
    <source>
        <dbReference type="EMBL" id="MEC4293979.1"/>
    </source>
</evidence>
<evidence type="ECO:0000256" key="6">
    <source>
        <dbReference type="ARBA" id="ARBA00024207"/>
    </source>
</evidence>
<dbReference type="PANTHER" id="PTHR34139">
    <property type="entry name" value="UPF0331 PROTEIN MJ0127"/>
    <property type="match status" value="1"/>
</dbReference>
<protein>
    <submittedName>
        <fullName evidence="7">HepT-like ribonuclease domain-containing protein</fullName>
    </submittedName>
</protein>
<dbReference type="PANTHER" id="PTHR34139:SF1">
    <property type="entry name" value="RNASE MJ1380-RELATED"/>
    <property type="match status" value="1"/>
</dbReference>
<proteinExistence type="inferred from homology"/>
<evidence type="ECO:0000313" key="8">
    <source>
        <dbReference type="Proteomes" id="UP001343724"/>
    </source>
</evidence>
<sequence>MRNPDAIECLELMLPLCESVSDRIERYGITAENIATNNDYLDLVLMPIFQIGELVGGGGYYDALQEMHPAEIWSQAYGLRNRIAHGYGKLKPEIIWVTATESIPELERLCRQLLSDEQ</sequence>
<evidence type="ECO:0000256" key="5">
    <source>
        <dbReference type="ARBA" id="ARBA00022801"/>
    </source>
</evidence>
<dbReference type="EMBL" id="JAYMFH010000001">
    <property type="protein sequence ID" value="MEC4293979.1"/>
    <property type="molecule type" value="Genomic_DNA"/>
</dbReference>
<keyword evidence="3" id="KW-0540">Nuclease</keyword>